<reference evidence="2" key="1">
    <citation type="submission" date="2018-02" db="EMBL/GenBank/DDBJ databases">
        <authorList>
            <person name="Hausmann B."/>
        </authorList>
    </citation>
    <scope>NUCLEOTIDE SEQUENCE [LARGE SCALE GENOMIC DNA]</scope>
    <source>
        <strain evidence="2">Peat soil MAG SbA1</strain>
    </source>
</reference>
<protein>
    <submittedName>
        <fullName evidence="1">Uncharacterized protein</fullName>
    </submittedName>
</protein>
<proteinExistence type="predicted"/>
<evidence type="ECO:0000313" key="2">
    <source>
        <dbReference type="Proteomes" id="UP000238701"/>
    </source>
</evidence>
<dbReference type="AlphaFoldDB" id="A0A2U3JY25"/>
<dbReference type="EMBL" id="OMOD01000007">
    <property type="protein sequence ID" value="SPF32325.1"/>
    <property type="molecule type" value="Genomic_DNA"/>
</dbReference>
<gene>
    <name evidence="1" type="ORF">SBA1_1040093</name>
</gene>
<accession>A0A2U3JY25</accession>
<name>A0A2U3JY25_9BACT</name>
<organism evidence="1 2">
    <name type="scientific">Candidatus Sulfotelmatobacter kueseliae</name>
    <dbReference type="NCBI Taxonomy" id="2042962"/>
    <lineage>
        <taxon>Bacteria</taxon>
        <taxon>Pseudomonadati</taxon>
        <taxon>Acidobacteriota</taxon>
        <taxon>Terriglobia</taxon>
        <taxon>Terriglobales</taxon>
        <taxon>Candidatus Korobacteraceae</taxon>
        <taxon>Candidatus Sulfotelmatobacter</taxon>
    </lineage>
</organism>
<dbReference type="Proteomes" id="UP000238701">
    <property type="component" value="Unassembled WGS sequence"/>
</dbReference>
<evidence type="ECO:0000313" key="1">
    <source>
        <dbReference type="EMBL" id="SPF32325.1"/>
    </source>
</evidence>
<sequence length="99" mass="11404">MPRGGAAISTSVPRRLKPFFHSQSIAALKALRHPKAVLHRFRFRFELHPFPLLPHLKLDNDPLRFYHVLDIKALARNKSLSAKDLSSLGGPFYEQDYRN</sequence>